<keyword evidence="6 7" id="KW-0238">DNA-binding</keyword>
<reference evidence="7 8" key="1">
    <citation type="submission" date="2017-12" db="EMBL/GenBank/DDBJ databases">
        <title>Phylogenetic diversity of female urinary microbiome.</title>
        <authorList>
            <person name="Thomas-White K."/>
            <person name="Wolfe A.J."/>
        </authorList>
    </citation>
    <scope>NUCLEOTIDE SEQUENCE [LARGE SCALE GENOMIC DNA]</scope>
    <source>
        <strain evidence="7 8">UMB0112</strain>
    </source>
</reference>
<accession>A0A2I1N8E9</accession>
<dbReference type="RefSeq" id="WP_101637709.1">
    <property type="nucleotide sequence ID" value="NZ_PKHU01000012.1"/>
</dbReference>
<dbReference type="InterPro" id="IPR008876">
    <property type="entry name" value="TraY"/>
</dbReference>
<dbReference type="InterPro" id="IPR010985">
    <property type="entry name" value="Ribbon_hlx_hlx"/>
</dbReference>
<dbReference type="SUPFAM" id="SSF47598">
    <property type="entry name" value="Ribbon-helix-helix"/>
    <property type="match status" value="1"/>
</dbReference>
<comment type="caution">
    <text evidence="7">The sequence shown here is derived from an EMBL/GenBank/DDBJ whole genome shotgun (WGS) entry which is preliminary data.</text>
</comment>
<evidence type="ECO:0000256" key="6">
    <source>
        <dbReference type="ARBA" id="ARBA00023125"/>
    </source>
</evidence>
<protein>
    <recommendedName>
        <fullName evidence="3">Relaxosome protein TraY</fullName>
    </recommendedName>
</protein>
<gene>
    <name evidence="7" type="ORF">CYJ41_08020</name>
</gene>
<evidence type="ECO:0000256" key="5">
    <source>
        <dbReference type="ARBA" id="ARBA00022971"/>
    </source>
</evidence>
<dbReference type="Proteomes" id="UP000234639">
    <property type="component" value="Unassembled WGS sequence"/>
</dbReference>
<comment type="similarity">
    <text evidence="2">Belongs to the TraY family.</text>
</comment>
<proteinExistence type="inferred from homology"/>
<keyword evidence="5" id="KW-0184">Conjugation</keyword>
<dbReference type="EMBL" id="PKHU01000012">
    <property type="protein sequence ID" value="PKZ28638.1"/>
    <property type="molecule type" value="Genomic_DNA"/>
</dbReference>
<evidence type="ECO:0000256" key="3">
    <source>
        <dbReference type="ARBA" id="ARBA00020541"/>
    </source>
</evidence>
<organism evidence="7 8">
    <name type="scientific">Campylobacter ureolyticus</name>
    <dbReference type="NCBI Taxonomy" id="827"/>
    <lineage>
        <taxon>Bacteria</taxon>
        <taxon>Pseudomonadati</taxon>
        <taxon>Campylobacterota</taxon>
        <taxon>Epsilonproteobacteria</taxon>
        <taxon>Campylobacterales</taxon>
        <taxon>Campylobacteraceae</taxon>
        <taxon>Campylobacter</taxon>
    </lineage>
</organism>
<evidence type="ECO:0000313" key="7">
    <source>
        <dbReference type="EMBL" id="PKZ28638.1"/>
    </source>
</evidence>
<evidence type="ECO:0000256" key="4">
    <source>
        <dbReference type="ARBA" id="ARBA00022490"/>
    </source>
</evidence>
<name>A0A2I1N8E9_9BACT</name>
<dbReference type="GO" id="GO:0003677">
    <property type="term" value="F:DNA binding"/>
    <property type="evidence" value="ECO:0007669"/>
    <property type="project" value="UniProtKB-KW"/>
</dbReference>
<evidence type="ECO:0000313" key="8">
    <source>
        <dbReference type="Proteomes" id="UP000234639"/>
    </source>
</evidence>
<evidence type="ECO:0000256" key="2">
    <source>
        <dbReference type="ARBA" id="ARBA00007183"/>
    </source>
</evidence>
<evidence type="ECO:0000256" key="1">
    <source>
        <dbReference type="ARBA" id="ARBA00004496"/>
    </source>
</evidence>
<keyword evidence="4" id="KW-0963">Cytoplasm</keyword>
<dbReference type="AlphaFoldDB" id="A0A2I1N8E9"/>
<comment type="subcellular location">
    <subcellularLocation>
        <location evidence="1">Cytoplasm</location>
    </subcellularLocation>
</comment>
<dbReference type="GO" id="GO:0006355">
    <property type="term" value="P:regulation of DNA-templated transcription"/>
    <property type="evidence" value="ECO:0007669"/>
    <property type="project" value="InterPro"/>
</dbReference>
<sequence length="75" mass="8871">MATSIRLNEETSNRLNKLSERTGRSKAFYLRQLIEDGLDKLEYEYGILQDIEDYRKGRSKTYTLEEMEKLYGLAD</sequence>
<dbReference type="Pfam" id="PF05509">
    <property type="entry name" value="TraY"/>
    <property type="match status" value="1"/>
</dbReference>